<dbReference type="Proteomes" id="UP000187203">
    <property type="component" value="Unassembled WGS sequence"/>
</dbReference>
<dbReference type="Gene3D" id="3.80.10.10">
    <property type="entry name" value="Ribonuclease Inhibitor"/>
    <property type="match status" value="2"/>
</dbReference>
<proteinExistence type="inferred from homology"/>
<dbReference type="Gene3D" id="3.40.50.300">
    <property type="entry name" value="P-loop containing nucleotide triphosphate hydrolases"/>
    <property type="match status" value="1"/>
</dbReference>
<evidence type="ECO:0000313" key="8">
    <source>
        <dbReference type="Proteomes" id="UP000187203"/>
    </source>
</evidence>
<evidence type="ECO:0000256" key="2">
    <source>
        <dbReference type="ARBA" id="ARBA00022741"/>
    </source>
</evidence>
<dbReference type="SUPFAM" id="SSF52058">
    <property type="entry name" value="L domain-like"/>
    <property type="match status" value="1"/>
</dbReference>
<dbReference type="GO" id="GO:0005524">
    <property type="term" value="F:ATP binding"/>
    <property type="evidence" value="ECO:0007669"/>
    <property type="project" value="UniProtKB-KW"/>
</dbReference>
<dbReference type="InterPro" id="IPR057135">
    <property type="entry name" value="At4g27190-like_LRR"/>
</dbReference>
<dbReference type="AlphaFoldDB" id="A0A1R3G0W9"/>
<feature type="coiled-coil region" evidence="5">
    <location>
        <begin position="26"/>
        <end position="53"/>
    </location>
</feature>
<evidence type="ECO:0000256" key="3">
    <source>
        <dbReference type="ARBA" id="ARBA00022821"/>
    </source>
</evidence>
<dbReference type="InterPro" id="IPR002182">
    <property type="entry name" value="NB-ARC"/>
</dbReference>
<reference evidence="8" key="1">
    <citation type="submission" date="2013-09" db="EMBL/GenBank/DDBJ databases">
        <title>Corchorus olitorius genome sequencing.</title>
        <authorList>
            <person name="Alam M."/>
            <person name="Haque M.S."/>
            <person name="Islam M.S."/>
            <person name="Emdad E.M."/>
            <person name="Islam M.M."/>
            <person name="Ahmed B."/>
            <person name="Halim A."/>
            <person name="Hossen Q.M.M."/>
            <person name="Hossain M.Z."/>
            <person name="Ahmed R."/>
            <person name="Khan M.M."/>
            <person name="Islam R."/>
            <person name="Rashid M.M."/>
            <person name="Khan S.A."/>
            <person name="Rahman M.S."/>
            <person name="Alam M."/>
            <person name="Yahiya A.S."/>
            <person name="Khan M.S."/>
            <person name="Azam M.S."/>
            <person name="Haque T."/>
            <person name="Lashkar M.Z.H."/>
            <person name="Akhand A.I."/>
            <person name="Morshed G."/>
            <person name="Roy S."/>
            <person name="Uddin K.S."/>
            <person name="Rabeya T."/>
            <person name="Hossain A.S."/>
            <person name="Chowdhury A."/>
            <person name="Snigdha A.R."/>
            <person name="Mortoza M.S."/>
            <person name="Matin S.A."/>
            <person name="Hoque S.M.E."/>
            <person name="Islam M.K."/>
            <person name="Roy D.K."/>
            <person name="Haider R."/>
            <person name="Moosa M.M."/>
            <person name="Elias S.M."/>
            <person name="Hasan A.M."/>
            <person name="Jahan S."/>
            <person name="Shafiuddin M."/>
            <person name="Mahmood N."/>
            <person name="Shommy N.S."/>
        </authorList>
    </citation>
    <scope>NUCLEOTIDE SEQUENCE [LARGE SCALE GENOMIC DNA]</scope>
    <source>
        <strain evidence="8">cv. O-4</strain>
    </source>
</reference>
<dbReference type="SUPFAM" id="SSF52540">
    <property type="entry name" value="P-loop containing nucleoside triphosphate hydrolases"/>
    <property type="match status" value="1"/>
</dbReference>
<dbReference type="InterPro" id="IPR003593">
    <property type="entry name" value="AAA+_ATPase"/>
</dbReference>
<dbReference type="Pfam" id="PF00931">
    <property type="entry name" value="NB-ARC"/>
    <property type="match status" value="1"/>
</dbReference>
<dbReference type="Gene3D" id="1.10.8.430">
    <property type="entry name" value="Helical domain of apoptotic protease-activating factors"/>
    <property type="match status" value="1"/>
</dbReference>
<name>A0A1R3G0W9_9ROSI</name>
<evidence type="ECO:0000256" key="1">
    <source>
        <dbReference type="ARBA" id="ARBA00008894"/>
    </source>
</evidence>
<evidence type="ECO:0000313" key="7">
    <source>
        <dbReference type="EMBL" id="OMO51703.1"/>
    </source>
</evidence>
<dbReference type="PANTHER" id="PTHR33463:SF198">
    <property type="entry name" value="RPP4C3"/>
    <property type="match status" value="1"/>
</dbReference>
<gene>
    <name evidence="7" type="ORF">COLO4_37555</name>
</gene>
<keyword evidence="2" id="KW-0547">Nucleotide-binding</keyword>
<dbReference type="GO" id="GO:0043531">
    <property type="term" value="F:ADP binding"/>
    <property type="evidence" value="ECO:0007669"/>
    <property type="project" value="InterPro"/>
</dbReference>
<protein>
    <submittedName>
        <fullName evidence="7">Disease resistance protein</fullName>
    </submittedName>
</protein>
<dbReference type="PANTHER" id="PTHR33463">
    <property type="entry name" value="NB-ARC DOMAIN-CONTAINING PROTEIN-RELATED"/>
    <property type="match status" value="1"/>
</dbReference>
<dbReference type="STRING" id="93759.A0A1R3G0W9"/>
<dbReference type="Pfam" id="PF23247">
    <property type="entry name" value="LRR_RPS2"/>
    <property type="match status" value="2"/>
</dbReference>
<dbReference type="PRINTS" id="PR00364">
    <property type="entry name" value="DISEASERSIST"/>
</dbReference>
<comment type="similarity">
    <text evidence="1">Belongs to the disease resistance NB-LRR family.</text>
</comment>
<sequence length="1137" mass="129119">MELATTIAGKVVNLSINPILRQSSYIFCYKSKAENLEHKIQNLKAARERVQSSVSVATRKGEEVLQNVKEWQGRATRIVEQAEGGLENEEKSKKEKAKRFFGLCPDLKSRYELSKKADKEAGAIVKLLEEEGIFHGRVSHPVDPQEIWATSSKSYMAFESRKFVLNEILEALKDANLERIGVYGAASIGKTTLVNKVAREAKADKLFEVVVLASVTQIPDVRRIQGEIADFLGFKFDEESVVGRANRLSIRLRKEKNILVILDDIFTSLKLEEVGIAFGDHEHRGCKVLITSRDPNVLHEMNAQRFFQVDLLQEDEAWTLFKKMAGDIVEDPDVRSSAIDACRRCAGLPISIVAAAKALKNKTSSEWQNALTTLIGGPSPTMPADPRSAIELNFQHLANEDLKSAFLLCSLMPYNATIFDLLKDSMAFGLLRETRTMEEGRQRLHRLVQNLKSACLLLDGRMAEEFTMHDIVRDVAALIASRDRKMFLMKHGKGPRDFPDAGLSQLQEIEVVDCKNIEEIIAERRQNDVGEIEVTSKLEFPQLQTLTLEGLPKLTSFNGSMTGMALFNQRIEHCPKLETFASEFVKKEIVSSFQPFFNGKVAFPNLEMMRISNLRSLIMLWNDQLPEDSFGKLKTMEVEYCGKLVTVFPFNMVARFQRLEALIINGSDSLQEIFGFQGLNVEEKEAEAAIPLKKLYMYNLPNLKHVWSKDPQGIMSFQDLNFVYAFDCQSPKNLFPASVARGLQQLERVEIDNCRVEEIVAKDENPQAETRFVFPELSFIRLWNLHKLRSFYPGVHSTEWPMLKKFVSYHCGDLMIFGSEFLSSTTMRRVSQPLFLAEKVAHNLEEISLNSTDISLLSHEVFPANLFSKIKVLQVHCYHQEWAVFPFGFIRKLTNLEKLHVGCCKFRELFPSGVEDEEKCSSTLAGVGSLKLVLLHNLSHIWRPNSRADLILPCLEALVVWHCSGLVNLAPSSSSFSNLITLDVWKCHGVKNIIASSTAKSLVQLTKMSVRECNKVIEIVTDHEKETSKEIIFSKLVCLELIGLPSLRCFSSGNYALKFPSLEDVTVKQCPSWNYFYWGELSTPKLHKVWLTEEKDRSCWEGDLNAIATFYDTSRKMGSRDHDYFEEQYEHQSEMNN</sequence>
<evidence type="ECO:0000259" key="6">
    <source>
        <dbReference type="SMART" id="SM00382"/>
    </source>
</evidence>
<keyword evidence="5" id="KW-0175">Coiled coil</keyword>
<evidence type="ECO:0000256" key="5">
    <source>
        <dbReference type="SAM" id="Coils"/>
    </source>
</evidence>
<accession>A0A1R3G0W9</accession>
<evidence type="ECO:0000256" key="4">
    <source>
        <dbReference type="ARBA" id="ARBA00022840"/>
    </source>
</evidence>
<dbReference type="SUPFAM" id="SSF52047">
    <property type="entry name" value="RNI-like"/>
    <property type="match status" value="1"/>
</dbReference>
<dbReference type="GO" id="GO:0006952">
    <property type="term" value="P:defense response"/>
    <property type="evidence" value="ECO:0007669"/>
    <property type="project" value="UniProtKB-KW"/>
</dbReference>
<dbReference type="SMART" id="SM00382">
    <property type="entry name" value="AAA"/>
    <property type="match status" value="1"/>
</dbReference>
<keyword evidence="3" id="KW-0611">Plant defense</keyword>
<dbReference type="InterPro" id="IPR042197">
    <property type="entry name" value="Apaf_helical"/>
</dbReference>
<dbReference type="InterPro" id="IPR032675">
    <property type="entry name" value="LRR_dom_sf"/>
</dbReference>
<dbReference type="EMBL" id="AWUE01024074">
    <property type="protein sequence ID" value="OMO51703.1"/>
    <property type="molecule type" value="Genomic_DNA"/>
</dbReference>
<dbReference type="InterPro" id="IPR027417">
    <property type="entry name" value="P-loop_NTPase"/>
</dbReference>
<organism evidence="7 8">
    <name type="scientific">Corchorus olitorius</name>
    <dbReference type="NCBI Taxonomy" id="93759"/>
    <lineage>
        <taxon>Eukaryota</taxon>
        <taxon>Viridiplantae</taxon>
        <taxon>Streptophyta</taxon>
        <taxon>Embryophyta</taxon>
        <taxon>Tracheophyta</taxon>
        <taxon>Spermatophyta</taxon>
        <taxon>Magnoliopsida</taxon>
        <taxon>eudicotyledons</taxon>
        <taxon>Gunneridae</taxon>
        <taxon>Pentapetalae</taxon>
        <taxon>rosids</taxon>
        <taxon>malvids</taxon>
        <taxon>Malvales</taxon>
        <taxon>Malvaceae</taxon>
        <taxon>Grewioideae</taxon>
        <taxon>Apeibeae</taxon>
        <taxon>Corchorus</taxon>
    </lineage>
</organism>
<comment type="caution">
    <text evidence="7">The sequence shown here is derived from an EMBL/GenBank/DDBJ whole genome shotgun (WGS) entry which is preliminary data.</text>
</comment>
<feature type="domain" description="AAA+ ATPase" evidence="6">
    <location>
        <begin position="176"/>
        <end position="315"/>
    </location>
</feature>
<dbReference type="InterPro" id="IPR050905">
    <property type="entry name" value="Plant_NBS-LRR"/>
</dbReference>
<keyword evidence="4" id="KW-0067">ATP-binding</keyword>
<dbReference type="OrthoDB" id="1747797at2759"/>
<keyword evidence="8" id="KW-1185">Reference proteome</keyword>